<evidence type="ECO:0000256" key="1">
    <source>
        <dbReference type="SAM" id="MobiDB-lite"/>
    </source>
</evidence>
<dbReference type="EMBL" id="JANPWB010000016">
    <property type="protein sequence ID" value="KAJ1085587.1"/>
    <property type="molecule type" value="Genomic_DNA"/>
</dbReference>
<name>A0AAV7L239_PLEWA</name>
<dbReference type="Proteomes" id="UP001066276">
    <property type="component" value="Chromosome 12"/>
</dbReference>
<evidence type="ECO:0000313" key="2">
    <source>
        <dbReference type="EMBL" id="KAJ1085587.1"/>
    </source>
</evidence>
<keyword evidence="3" id="KW-1185">Reference proteome</keyword>
<dbReference type="AlphaFoldDB" id="A0AAV7L239"/>
<reference evidence="2" key="1">
    <citation type="journal article" date="2022" name="bioRxiv">
        <title>Sequencing and chromosome-scale assembly of the giantPleurodeles waltlgenome.</title>
        <authorList>
            <person name="Brown T."/>
            <person name="Elewa A."/>
            <person name="Iarovenko S."/>
            <person name="Subramanian E."/>
            <person name="Araus A.J."/>
            <person name="Petzold A."/>
            <person name="Susuki M."/>
            <person name="Suzuki K.-i.T."/>
            <person name="Hayashi T."/>
            <person name="Toyoda A."/>
            <person name="Oliveira C."/>
            <person name="Osipova E."/>
            <person name="Leigh N.D."/>
            <person name="Simon A."/>
            <person name="Yun M.H."/>
        </authorList>
    </citation>
    <scope>NUCLEOTIDE SEQUENCE</scope>
    <source>
        <strain evidence="2">20211129_DDA</strain>
        <tissue evidence="2">Liver</tissue>
    </source>
</reference>
<comment type="caution">
    <text evidence="2">The sequence shown here is derived from an EMBL/GenBank/DDBJ whole genome shotgun (WGS) entry which is preliminary data.</text>
</comment>
<feature type="region of interest" description="Disordered" evidence="1">
    <location>
        <begin position="1"/>
        <end position="44"/>
    </location>
</feature>
<gene>
    <name evidence="2" type="ORF">NDU88_005717</name>
</gene>
<evidence type="ECO:0000313" key="3">
    <source>
        <dbReference type="Proteomes" id="UP001066276"/>
    </source>
</evidence>
<accession>A0AAV7L239</accession>
<protein>
    <submittedName>
        <fullName evidence="2">Uncharacterized protein</fullName>
    </submittedName>
</protein>
<organism evidence="2 3">
    <name type="scientific">Pleurodeles waltl</name>
    <name type="common">Iberian ribbed newt</name>
    <dbReference type="NCBI Taxonomy" id="8319"/>
    <lineage>
        <taxon>Eukaryota</taxon>
        <taxon>Metazoa</taxon>
        <taxon>Chordata</taxon>
        <taxon>Craniata</taxon>
        <taxon>Vertebrata</taxon>
        <taxon>Euteleostomi</taxon>
        <taxon>Amphibia</taxon>
        <taxon>Batrachia</taxon>
        <taxon>Caudata</taxon>
        <taxon>Salamandroidea</taxon>
        <taxon>Salamandridae</taxon>
        <taxon>Pleurodelinae</taxon>
        <taxon>Pleurodeles</taxon>
    </lineage>
</organism>
<sequence>MEGPCSAPEPLGSIGAPLASHSQPTRKLDRGCSTPPSPAHSAASSLSAHSAFFTNVNFIDGRLNTTPGCRPRMGECTLIPNPRGVRPLALYFSSGGAVDA</sequence>
<proteinExistence type="predicted"/>